<dbReference type="EMBL" id="MEUF01000050">
    <property type="protein sequence ID" value="OGC34054.1"/>
    <property type="molecule type" value="Genomic_DNA"/>
</dbReference>
<dbReference type="AlphaFoldDB" id="A0A1F4TMY9"/>
<proteinExistence type="predicted"/>
<name>A0A1F4TMY9_UNCSA</name>
<evidence type="ECO:0000313" key="2">
    <source>
        <dbReference type="Proteomes" id="UP000178951"/>
    </source>
</evidence>
<accession>A0A1F4TMY9</accession>
<sequence>MELKEVNAIIKVGAVFRGSNIQPQWFIWENRKYQIKEINYTWRDRRGAEELFCFAVTDDINNYEISFNAKRVNWLLDKVCTA</sequence>
<protein>
    <submittedName>
        <fullName evidence="1">Uncharacterized protein</fullName>
    </submittedName>
</protein>
<evidence type="ECO:0000313" key="1">
    <source>
        <dbReference type="EMBL" id="OGC34054.1"/>
    </source>
</evidence>
<dbReference type="Proteomes" id="UP000178951">
    <property type="component" value="Unassembled WGS sequence"/>
</dbReference>
<gene>
    <name evidence="1" type="ORF">A2311_03950</name>
</gene>
<comment type="caution">
    <text evidence="1">The sequence shown here is derived from an EMBL/GenBank/DDBJ whole genome shotgun (WGS) entry which is preliminary data.</text>
</comment>
<reference evidence="1 2" key="1">
    <citation type="journal article" date="2016" name="Nat. Commun.">
        <title>Thousands of microbial genomes shed light on interconnected biogeochemical processes in an aquifer system.</title>
        <authorList>
            <person name="Anantharaman K."/>
            <person name="Brown C.T."/>
            <person name="Hug L.A."/>
            <person name="Sharon I."/>
            <person name="Castelle C.J."/>
            <person name="Probst A.J."/>
            <person name="Thomas B.C."/>
            <person name="Singh A."/>
            <person name="Wilkins M.J."/>
            <person name="Karaoz U."/>
            <person name="Brodie E.L."/>
            <person name="Williams K.H."/>
            <person name="Hubbard S.S."/>
            <person name="Banfield J.F."/>
        </authorList>
    </citation>
    <scope>NUCLEOTIDE SEQUENCE [LARGE SCALE GENOMIC DNA]</scope>
</reference>
<organism evidence="1 2">
    <name type="scientific">candidate division WOR-1 bacterium RIFOXYB2_FULL_48_7</name>
    <dbReference type="NCBI Taxonomy" id="1802583"/>
    <lineage>
        <taxon>Bacteria</taxon>
        <taxon>Bacillati</taxon>
        <taxon>Saganbacteria</taxon>
    </lineage>
</organism>